<dbReference type="OrthoDB" id="5525374at2"/>
<keyword evidence="2" id="KW-0012">Acyltransferase</keyword>
<sequence>MPSTELNLRPIEGADQAFLRELYASSRADEMAAVPWDDATKTAFLTQQFNAQHSYYQTHYHDADFSVVCHRNEPIGRLYVFRGPSVLNLIDVSLLPEWRGQGIGTGFLRALVDEADAAAKSIRLFVEPGNPAKRLYERFGFTVTGSNHVYLQMQRAATPALAVPA</sequence>
<dbReference type="PANTHER" id="PTHR43420:SF44">
    <property type="entry name" value="ACETYLTRANSFERASE YPEA"/>
    <property type="match status" value="1"/>
</dbReference>
<dbReference type="InterPro" id="IPR050680">
    <property type="entry name" value="YpeA/RimI_acetyltransf"/>
</dbReference>
<evidence type="ECO:0000256" key="1">
    <source>
        <dbReference type="ARBA" id="ARBA00022679"/>
    </source>
</evidence>
<accession>S6AP50</accession>
<gene>
    <name evidence="4" type="ORF">PCA10_16760</name>
</gene>
<dbReference type="InterPro" id="IPR000182">
    <property type="entry name" value="GNAT_dom"/>
</dbReference>
<protein>
    <recommendedName>
        <fullName evidence="3">N-acetyltransferase domain-containing protein</fullName>
    </recommendedName>
</protein>
<dbReference type="STRING" id="1245471.PCA10_16760"/>
<dbReference type="KEGG" id="pre:PCA10_16760"/>
<dbReference type="PANTHER" id="PTHR43420">
    <property type="entry name" value="ACETYLTRANSFERASE"/>
    <property type="match status" value="1"/>
</dbReference>
<feature type="domain" description="N-acetyltransferase" evidence="3">
    <location>
        <begin position="6"/>
        <end position="158"/>
    </location>
</feature>
<dbReference type="HOGENOM" id="CLU_013985_22_0_6"/>
<dbReference type="Pfam" id="PF00583">
    <property type="entry name" value="Acetyltransf_1"/>
    <property type="match status" value="1"/>
</dbReference>
<dbReference type="CDD" id="cd04301">
    <property type="entry name" value="NAT_SF"/>
    <property type="match status" value="1"/>
</dbReference>
<dbReference type="GO" id="GO:0016747">
    <property type="term" value="F:acyltransferase activity, transferring groups other than amino-acyl groups"/>
    <property type="evidence" value="ECO:0007669"/>
    <property type="project" value="InterPro"/>
</dbReference>
<dbReference type="SUPFAM" id="SSF55729">
    <property type="entry name" value="Acyl-CoA N-acyltransferases (Nat)"/>
    <property type="match status" value="1"/>
</dbReference>
<dbReference type="eggNOG" id="COG0456">
    <property type="taxonomic scope" value="Bacteria"/>
</dbReference>
<evidence type="ECO:0000313" key="4">
    <source>
        <dbReference type="EMBL" id="BAN47408.1"/>
    </source>
</evidence>
<keyword evidence="1" id="KW-0808">Transferase</keyword>
<evidence type="ECO:0000256" key="2">
    <source>
        <dbReference type="ARBA" id="ARBA00023315"/>
    </source>
</evidence>
<dbReference type="Gene3D" id="3.40.630.30">
    <property type="match status" value="1"/>
</dbReference>
<dbReference type="InterPro" id="IPR016181">
    <property type="entry name" value="Acyl_CoA_acyltransferase"/>
</dbReference>
<dbReference type="RefSeq" id="WP_016491610.1">
    <property type="nucleotide sequence ID" value="NC_021499.1"/>
</dbReference>
<dbReference type="AlphaFoldDB" id="S6AP50"/>
<dbReference type="PROSITE" id="PS51186">
    <property type="entry name" value="GNAT"/>
    <property type="match status" value="1"/>
</dbReference>
<name>S6AP50_METRE</name>
<organism evidence="4 5">
    <name type="scientific">Metapseudomonas resinovorans NBRC 106553</name>
    <dbReference type="NCBI Taxonomy" id="1245471"/>
    <lineage>
        <taxon>Bacteria</taxon>
        <taxon>Pseudomonadati</taxon>
        <taxon>Pseudomonadota</taxon>
        <taxon>Gammaproteobacteria</taxon>
        <taxon>Pseudomonadales</taxon>
        <taxon>Pseudomonadaceae</taxon>
        <taxon>Metapseudomonas</taxon>
    </lineage>
</organism>
<evidence type="ECO:0000313" key="5">
    <source>
        <dbReference type="Proteomes" id="UP000015503"/>
    </source>
</evidence>
<dbReference type="EMBL" id="AP013068">
    <property type="protein sequence ID" value="BAN47408.1"/>
    <property type="molecule type" value="Genomic_DNA"/>
</dbReference>
<proteinExistence type="predicted"/>
<keyword evidence="5" id="KW-1185">Reference proteome</keyword>
<dbReference type="Proteomes" id="UP000015503">
    <property type="component" value="Chromosome"/>
</dbReference>
<evidence type="ECO:0000259" key="3">
    <source>
        <dbReference type="PROSITE" id="PS51186"/>
    </source>
</evidence>
<dbReference type="PATRIC" id="fig|1245471.3.peg.1695"/>
<reference evidence="4 5" key="1">
    <citation type="journal article" date="2013" name="Genome Announc.">
        <title>Complete Genome Sequence of the Carbazole Degrader Pseudomonas resinovorans Strain CA10 (NBRC 106553).</title>
        <authorList>
            <person name="Shintani M."/>
            <person name="Hosoyama A."/>
            <person name="Ohji S."/>
            <person name="Tsuchikane K."/>
            <person name="Takarada H."/>
            <person name="Yamazoe A."/>
            <person name="Fujita N."/>
            <person name="Nojiri H."/>
        </authorList>
    </citation>
    <scope>NUCLEOTIDE SEQUENCE [LARGE SCALE GENOMIC DNA]</scope>
    <source>
        <strain evidence="4 5">NBRC 106553</strain>
    </source>
</reference>